<comment type="caution">
    <text evidence="2">The sequence shown here is derived from an EMBL/GenBank/DDBJ whole genome shotgun (WGS) entry which is preliminary data.</text>
</comment>
<dbReference type="EMBL" id="NFDQ01000056">
    <property type="protein sequence ID" value="OTY75373.1"/>
    <property type="molecule type" value="Genomic_DNA"/>
</dbReference>
<protein>
    <recommendedName>
        <fullName evidence="1">Mab-21-like nucleotidyltransferase domain-containing protein</fullName>
    </recommendedName>
</protein>
<evidence type="ECO:0000313" key="2">
    <source>
        <dbReference type="EMBL" id="OTY75373.1"/>
    </source>
</evidence>
<gene>
    <name evidence="2" type="ORF">BK749_14115</name>
</gene>
<evidence type="ECO:0000259" key="1">
    <source>
        <dbReference type="Pfam" id="PF03281"/>
    </source>
</evidence>
<dbReference type="PANTHER" id="PTHR10656:SF42">
    <property type="entry name" value="CYCLIC GMP-AMP SYNTHASE-LIKE PROTEIN-RELATED"/>
    <property type="match status" value="1"/>
</dbReference>
<evidence type="ECO:0000313" key="3">
    <source>
        <dbReference type="Proteomes" id="UP000194911"/>
    </source>
</evidence>
<feature type="domain" description="Mab-21-like nucleotidyltransferase" evidence="1">
    <location>
        <begin position="71"/>
        <end position="176"/>
    </location>
</feature>
<name>A0A243CW23_BACTU</name>
<dbReference type="Gene3D" id="3.30.460.90">
    <property type="match status" value="1"/>
</dbReference>
<proteinExistence type="predicted"/>
<sequence>MLRFGEGELGLADITKSINQFITDEIKLFQKDITSAVKSREWFLSRIESAVQKRTNELTLYKTPFVYFGSYFKKTKVTNVDEFDVLVVIDSNDGQFSQGGEVIGKGLGSASPNHKYDKKYKKSDDSGVSPSKLLNWLKGIAEEVVEGFHGQAPERDGQAITATIKSKDLKIDLVPAGIFEEDDGTVFYIIPKGDKENGWIRTQPKDDMKELEDAANEKTQFRNIIRLVKFIRGKYKFKVSSFAIESAVVNYSKTTTWRNDLYTDLKGFLSYLAQNFRTGEIKSTIDENANLISEVESLVYYASRIDKIITTLGDLEGELDQKVVNEAVSKLFKNE</sequence>
<dbReference type="Proteomes" id="UP000194911">
    <property type="component" value="Unassembled WGS sequence"/>
</dbReference>
<dbReference type="PANTHER" id="PTHR10656">
    <property type="entry name" value="CELL FATE DETERMINING PROTEIN MAB21-RELATED"/>
    <property type="match status" value="1"/>
</dbReference>
<organism evidence="2 3">
    <name type="scientific">Bacillus thuringiensis serovar vazensis</name>
    <dbReference type="NCBI Taxonomy" id="180867"/>
    <lineage>
        <taxon>Bacteria</taxon>
        <taxon>Bacillati</taxon>
        <taxon>Bacillota</taxon>
        <taxon>Bacilli</taxon>
        <taxon>Bacillales</taxon>
        <taxon>Bacillaceae</taxon>
        <taxon>Bacillus</taxon>
        <taxon>Bacillus cereus group</taxon>
    </lineage>
</organism>
<dbReference type="InterPro" id="IPR046903">
    <property type="entry name" value="Mab-21-like_nuc_Trfase"/>
</dbReference>
<reference evidence="2 3" key="1">
    <citation type="submission" date="2016-10" db="EMBL/GenBank/DDBJ databases">
        <title>Comparative genomics of Bacillus thuringiensis reveals a path to pathogens against multiple invertebrate hosts.</title>
        <authorList>
            <person name="Zheng J."/>
            <person name="Gao Q."/>
            <person name="Liu H."/>
            <person name="Peng D."/>
            <person name="Ruan L."/>
            <person name="Sun M."/>
        </authorList>
    </citation>
    <scope>NUCLEOTIDE SEQUENCE [LARGE SCALE GENOMIC DNA]</scope>
    <source>
        <strain evidence="2">BGSC 4CE1</strain>
    </source>
</reference>
<dbReference type="Pfam" id="PF03281">
    <property type="entry name" value="Mab-21"/>
    <property type="match status" value="1"/>
</dbReference>
<accession>A0A243CW23</accession>
<dbReference type="AlphaFoldDB" id="A0A243CW23"/>